<dbReference type="GO" id="GO:0004553">
    <property type="term" value="F:hydrolase activity, hydrolyzing O-glycosyl compounds"/>
    <property type="evidence" value="ECO:0007669"/>
    <property type="project" value="InterPro"/>
</dbReference>
<dbReference type="GO" id="GO:0042597">
    <property type="term" value="C:periplasmic space"/>
    <property type="evidence" value="ECO:0007669"/>
    <property type="project" value="InterPro"/>
</dbReference>
<dbReference type="Proteomes" id="UP000753908">
    <property type="component" value="Unassembled WGS sequence"/>
</dbReference>
<evidence type="ECO:0000256" key="1">
    <source>
        <dbReference type="ARBA" id="ARBA00007734"/>
    </source>
</evidence>
<evidence type="ECO:0000313" key="4">
    <source>
        <dbReference type="EMBL" id="MBW4544704.1"/>
    </source>
</evidence>
<dbReference type="InterPro" id="IPR011990">
    <property type="entry name" value="TPR-like_helical_dom_sf"/>
</dbReference>
<dbReference type="Pfam" id="PF13174">
    <property type="entry name" value="TPR_6"/>
    <property type="match status" value="3"/>
</dbReference>
<dbReference type="AlphaFoldDB" id="A0A951PKT2"/>
<comment type="caution">
    <text evidence="4">The sequence shown here is derived from an EMBL/GenBank/DDBJ whole genome shotgun (WGS) entry which is preliminary data.</text>
</comment>
<dbReference type="EMBL" id="JAHHIF010000010">
    <property type="protein sequence ID" value="MBW4544704.1"/>
    <property type="molecule type" value="Genomic_DNA"/>
</dbReference>
<dbReference type="InterPro" id="IPR023346">
    <property type="entry name" value="Lysozyme-like_dom_sf"/>
</dbReference>
<dbReference type="Pfam" id="PF01464">
    <property type="entry name" value="SLT"/>
    <property type="match status" value="1"/>
</dbReference>
<keyword evidence="2" id="KW-0732">Signal</keyword>
<comment type="similarity">
    <text evidence="1">Belongs to the transglycosylase Slt family.</text>
</comment>
<dbReference type="GO" id="GO:0000270">
    <property type="term" value="P:peptidoglycan metabolic process"/>
    <property type="evidence" value="ECO:0007669"/>
    <property type="project" value="InterPro"/>
</dbReference>
<evidence type="ECO:0000313" key="5">
    <source>
        <dbReference type="Proteomes" id="UP000753908"/>
    </source>
</evidence>
<dbReference type="CDD" id="cd13401">
    <property type="entry name" value="Slt70-like"/>
    <property type="match status" value="1"/>
</dbReference>
<dbReference type="GO" id="GO:0008933">
    <property type="term" value="F:peptidoglycan lytic transglycosylase activity"/>
    <property type="evidence" value="ECO:0007669"/>
    <property type="project" value="InterPro"/>
</dbReference>
<dbReference type="GO" id="GO:0016020">
    <property type="term" value="C:membrane"/>
    <property type="evidence" value="ECO:0007669"/>
    <property type="project" value="InterPro"/>
</dbReference>
<dbReference type="PROSITE" id="PS00922">
    <property type="entry name" value="TRANSGLYCOSYLASE"/>
    <property type="match status" value="1"/>
</dbReference>
<protein>
    <submittedName>
        <fullName evidence="4">Transglycosylase SLT domain-containing protein</fullName>
    </submittedName>
</protein>
<proteinExistence type="inferred from homology"/>
<dbReference type="InterPro" id="IPR019734">
    <property type="entry name" value="TPR_rpt"/>
</dbReference>
<dbReference type="InterPro" id="IPR008258">
    <property type="entry name" value="Transglycosylase_SLT_dom_1"/>
</dbReference>
<name>A0A951PKT2_9CYAN</name>
<dbReference type="InterPro" id="IPR008939">
    <property type="entry name" value="Lytic_TGlycosylase_superhlx_U"/>
</dbReference>
<dbReference type="PANTHER" id="PTHR37423">
    <property type="entry name" value="SOLUBLE LYTIC MUREIN TRANSGLYCOSYLASE-RELATED"/>
    <property type="match status" value="1"/>
</dbReference>
<reference evidence="4" key="1">
    <citation type="submission" date="2021-05" db="EMBL/GenBank/DDBJ databases">
        <authorList>
            <person name="Pietrasiak N."/>
            <person name="Ward R."/>
            <person name="Stajich J.E."/>
            <person name="Kurbessoian T."/>
        </authorList>
    </citation>
    <scope>NUCLEOTIDE SEQUENCE</scope>
    <source>
        <strain evidence="4">CPER-KK1</strain>
    </source>
</reference>
<reference evidence="4" key="2">
    <citation type="journal article" date="2022" name="Microbiol. Resour. Announc.">
        <title>Metagenome Sequencing to Explore Phylogenomics of Terrestrial Cyanobacteria.</title>
        <authorList>
            <person name="Ward R.D."/>
            <person name="Stajich J.E."/>
            <person name="Johansen J.R."/>
            <person name="Huntemann M."/>
            <person name="Clum A."/>
            <person name="Foster B."/>
            <person name="Foster B."/>
            <person name="Roux S."/>
            <person name="Palaniappan K."/>
            <person name="Varghese N."/>
            <person name="Mukherjee S."/>
            <person name="Reddy T.B.K."/>
            <person name="Daum C."/>
            <person name="Copeland A."/>
            <person name="Chen I.A."/>
            <person name="Ivanova N.N."/>
            <person name="Kyrpides N.C."/>
            <person name="Shapiro N."/>
            <person name="Eloe-Fadrosh E.A."/>
            <person name="Pietrasiak N."/>
        </authorList>
    </citation>
    <scope>NUCLEOTIDE SEQUENCE</scope>
    <source>
        <strain evidence="4">CPER-KK1</strain>
    </source>
</reference>
<dbReference type="Gene3D" id="1.10.530.10">
    <property type="match status" value="1"/>
</dbReference>
<evidence type="ECO:0000256" key="2">
    <source>
        <dbReference type="ARBA" id="ARBA00022729"/>
    </source>
</evidence>
<dbReference type="InterPro" id="IPR000189">
    <property type="entry name" value="Transglyc_AS"/>
</dbReference>
<organism evidence="4 5">
    <name type="scientific">Symplocastrum torsivum CPER-KK1</name>
    <dbReference type="NCBI Taxonomy" id="450513"/>
    <lineage>
        <taxon>Bacteria</taxon>
        <taxon>Bacillati</taxon>
        <taxon>Cyanobacteriota</taxon>
        <taxon>Cyanophyceae</taxon>
        <taxon>Oscillatoriophycideae</taxon>
        <taxon>Oscillatoriales</taxon>
        <taxon>Microcoleaceae</taxon>
        <taxon>Symplocastrum</taxon>
    </lineage>
</organism>
<dbReference type="SUPFAM" id="SSF53955">
    <property type="entry name" value="Lysozyme-like"/>
    <property type="match status" value="1"/>
</dbReference>
<gene>
    <name evidence="4" type="ORF">KME25_09725</name>
</gene>
<accession>A0A951PKT2</accession>
<evidence type="ECO:0000259" key="3">
    <source>
        <dbReference type="Pfam" id="PF01464"/>
    </source>
</evidence>
<dbReference type="Gene3D" id="1.25.40.10">
    <property type="entry name" value="Tetratricopeptide repeat domain"/>
    <property type="match status" value="4"/>
</dbReference>
<dbReference type="SUPFAM" id="SSF48435">
    <property type="entry name" value="Bacterial muramidases"/>
    <property type="match status" value="1"/>
</dbReference>
<dbReference type="PANTHER" id="PTHR37423:SF5">
    <property type="entry name" value="SOLUBLE LYTIC MUREIN TRANSGLYCOSYLASE"/>
    <property type="match status" value="1"/>
</dbReference>
<sequence>MLKGRTIKIPVAVGVGLLLCGLLSSSLIALRLTGLLDRWIDNEQTVNPLSLTKEEAKSAVLPLVSLPPQARVSQLEAIASGSKSLDQHRARYLLASDLIQLRQGQKALTWLEGLDSEYPALASQIAVKRAQAYEVTGDTAKAQATWKDILKNHPDQPVAAEALYALGKANPEYWKQAIAKFPAHPRTQEIIRQRLSKNPKQPALLLLLAKHNPEAKGMGAVRDRLVDQFASQLKPEDWQAIAFGYWETQEYGKAAKAYALSPLTPRNAYRVGRGYQLTGKRAEARIGYQKLISQFPDAKETGLGLRRLASLSPSEDALKYLDLVISKFPDEAAEALFAKADILDALGSDTSAAQARQSVMSQYPSSNAAANYRWKVAEKKAAEGKLQEAWQWAQPITTQSPDSDLAPEAAFWVGRWAAQLGRQQEAKAAFEHVLARYPESYYAWRSARFLGWDVGDFDTVRDMVPNFAAPQVRAVPPAGSTTLKELYQLGQNNDAWALWQAELENRQEPTVAEQFTDGLMRLGVSDNLVGINKVWYLSLRDTPEERSQWQTLRRAPEYWHALFPFPFLEPITTWSQQRQLNPLLVTALIRQESRFEPKIRSVAGATGLMQVMPGTGSWIANKIDLEQYNLENPDDNIKLGTWFLDYTHGEYKNNSLLAVASYNAGPGNVSKWVTKYGFTDPDAFIELIPFPETKGYVESVFGNYWNYLRLYNPEISQMLAKYATTEPVVPGK</sequence>
<feature type="domain" description="Transglycosylase SLT" evidence="3">
    <location>
        <begin position="570"/>
        <end position="682"/>
    </location>
</feature>